<accession>A0ABD0J611</accession>
<dbReference type="EMBL" id="JACVVK020000630">
    <property type="protein sequence ID" value="KAK7461649.1"/>
    <property type="molecule type" value="Genomic_DNA"/>
</dbReference>
<comment type="caution">
    <text evidence="2">The sequence shown here is derived from an EMBL/GenBank/DDBJ whole genome shotgun (WGS) entry which is preliminary data.</text>
</comment>
<evidence type="ECO:0000313" key="3">
    <source>
        <dbReference type="Proteomes" id="UP001519460"/>
    </source>
</evidence>
<organism evidence="2 3">
    <name type="scientific">Batillaria attramentaria</name>
    <dbReference type="NCBI Taxonomy" id="370345"/>
    <lineage>
        <taxon>Eukaryota</taxon>
        <taxon>Metazoa</taxon>
        <taxon>Spiralia</taxon>
        <taxon>Lophotrochozoa</taxon>
        <taxon>Mollusca</taxon>
        <taxon>Gastropoda</taxon>
        <taxon>Caenogastropoda</taxon>
        <taxon>Sorbeoconcha</taxon>
        <taxon>Cerithioidea</taxon>
        <taxon>Batillariidae</taxon>
        <taxon>Batillaria</taxon>
    </lineage>
</organism>
<keyword evidence="3" id="KW-1185">Reference proteome</keyword>
<feature type="transmembrane region" description="Helical" evidence="1">
    <location>
        <begin position="15"/>
        <end position="38"/>
    </location>
</feature>
<proteinExistence type="predicted"/>
<keyword evidence="1" id="KW-0812">Transmembrane</keyword>
<protein>
    <submittedName>
        <fullName evidence="2">Uncharacterized protein</fullName>
    </submittedName>
</protein>
<sequence>MEIFPKRTPQGNAQVLFIFSSEYCIAMLICVTASAGLLTKKREEKERRFELEAYQNQIRRTFMVNCTELHNSASKLQIRSA</sequence>
<name>A0ABD0J611_9CAEN</name>
<keyword evidence="1" id="KW-0472">Membrane</keyword>
<dbReference type="Proteomes" id="UP001519460">
    <property type="component" value="Unassembled WGS sequence"/>
</dbReference>
<reference evidence="2 3" key="1">
    <citation type="journal article" date="2023" name="Sci. Data">
        <title>Genome assembly of the Korean intertidal mud-creeper Batillaria attramentaria.</title>
        <authorList>
            <person name="Patra A.K."/>
            <person name="Ho P.T."/>
            <person name="Jun S."/>
            <person name="Lee S.J."/>
            <person name="Kim Y."/>
            <person name="Won Y.J."/>
        </authorList>
    </citation>
    <scope>NUCLEOTIDE SEQUENCE [LARGE SCALE GENOMIC DNA]</scope>
    <source>
        <strain evidence="2">Wonlab-2016</strain>
    </source>
</reference>
<dbReference type="AlphaFoldDB" id="A0ABD0J611"/>
<evidence type="ECO:0000256" key="1">
    <source>
        <dbReference type="SAM" id="Phobius"/>
    </source>
</evidence>
<keyword evidence="1" id="KW-1133">Transmembrane helix</keyword>
<evidence type="ECO:0000313" key="2">
    <source>
        <dbReference type="EMBL" id="KAK7461649.1"/>
    </source>
</evidence>
<gene>
    <name evidence="2" type="ORF">BaRGS_00038598</name>
</gene>